<organism evidence="2 3">
    <name type="scientific">Algimonas arctica</name>
    <dbReference type="NCBI Taxonomy" id="1479486"/>
    <lineage>
        <taxon>Bacteria</taxon>
        <taxon>Pseudomonadati</taxon>
        <taxon>Pseudomonadota</taxon>
        <taxon>Alphaproteobacteria</taxon>
        <taxon>Maricaulales</taxon>
        <taxon>Robiginitomaculaceae</taxon>
        <taxon>Algimonas</taxon>
    </lineage>
</organism>
<sequence length="117" mass="13253">MAPKKSGNDFDLVGIGGVLDTPLQVPKHQREYSWQNNEVQQLLDDLSEAKSSTLEYFLGTIVTVKNKDTKRLDVIDGQQRLTTISLIYSALVSELKSLQANEKVIRKIEEERLSDFD</sequence>
<accession>A0A8J3CT28</accession>
<feature type="domain" description="GmrSD restriction endonucleases N-terminal" evidence="1">
    <location>
        <begin position="23"/>
        <end position="107"/>
    </location>
</feature>
<evidence type="ECO:0000313" key="3">
    <source>
        <dbReference type="Proteomes" id="UP000634004"/>
    </source>
</evidence>
<dbReference type="InterPro" id="IPR004919">
    <property type="entry name" value="GmrSD_N"/>
</dbReference>
<keyword evidence="3" id="KW-1185">Reference proteome</keyword>
<dbReference type="AlphaFoldDB" id="A0A8J3CT28"/>
<protein>
    <recommendedName>
        <fullName evidence="1">GmrSD restriction endonucleases N-terminal domain-containing protein</fullName>
    </recommendedName>
</protein>
<proteinExistence type="predicted"/>
<evidence type="ECO:0000259" key="1">
    <source>
        <dbReference type="Pfam" id="PF03235"/>
    </source>
</evidence>
<dbReference type="PANTHER" id="PTHR35149">
    <property type="entry name" value="SLL5132 PROTEIN"/>
    <property type="match status" value="1"/>
</dbReference>
<dbReference type="Pfam" id="PF03235">
    <property type="entry name" value="GmrSD_N"/>
    <property type="match status" value="1"/>
</dbReference>
<dbReference type="Proteomes" id="UP000634004">
    <property type="component" value="Unassembled WGS sequence"/>
</dbReference>
<comment type="caution">
    <text evidence="2">The sequence shown here is derived from an EMBL/GenBank/DDBJ whole genome shotgun (WGS) entry which is preliminary data.</text>
</comment>
<dbReference type="PANTHER" id="PTHR35149:SF2">
    <property type="entry name" value="DUF262 DOMAIN-CONTAINING PROTEIN"/>
    <property type="match status" value="1"/>
</dbReference>
<reference evidence="2" key="1">
    <citation type="journal article" date="2014" name="Int. J. Syst. Evol. Microbiol.">
        <title>Complete genome sequence of Corynebacterium casei LMG S-19264T (=DSM 44701T), isolated from a smear-ripened cheese.</title>
        <authorList>
            <consortium name="US DOE Joint Genome Institute (JGI-PGF)"/>
            <person name="Walter F."/>
            <person name="Albersmeier A."/>
            <person name="Kalinowski J."/>
            <person name="Ruckert C."/>
        </authorList>
    </citation>
    <scope>NUCLEOTIDE SEQUENCE</scope>
    <source>
        <strain evidence="2">KCTC 32513</strain>
    </source>
</reference>
<gene>
    <name evidence="2" type="ORF">GCM10009069_20310</name>
</gene>
<evidence type="ECO:0000313" key="2">
    <source>
        <dbReference type="EMBL" id="GHA97375.1"/>
    </source>
</evidence>
<dbReference type="RefSeq" id="WP_189498071.1">
    <property type="nucleotide sequence ID" value="NZ_BMZH01000008.1"/>
</dbReference>
<name>A0A8J3CT28_9PROT</name>
<dbReference type="EMBL" id="BMZH01000008">
    <property type="protein sequence ID" value="GHA97375.1"/>
    <property type="molecule type" value="Genomic_DNA"/>
</dbReference>
<reference evidence="2" key="2">
    <citation type="submission" date="2020-09" db="EMBL/GenBank/DDBJ databases">
        <authorList>
            <person name="Sun Q."/>
            <person name="Kim S."/>
        </authorList>
    </citation>
    <scope>NUCLEOTIDE SEQUENCE</scope>
    <source>
        <strain evidence="2">KCTC 32513</strain>
    </source>
</reference>